<evidence type="ECO:0000313" key="1">
    <source>
        <dbReference type="EMBL" id="VDD31413.1"/>
    </source>
</evidence>
<sequence>MLYFSLHPSTTFTPITKTEPICRDPSISGISGELSASVTSTDFGLSTSTIRSKEGVEESTDLRGSLSLFFLDLTLLPMEDRSRGWLGSSLILEVENRE</sequence>
<organism evidence="1">
    <name type="scientific">Brassica oleracea</name>
    <name type="common">Wild cabbage</name>
    <dbReference type="NCBI Taxonomy" id="3712"/>
    <lineage>
        <taxon>Eukaryota</taxon>
        <taxon>Viridiplantae</taxon>
        <taxon>Streptophyta</taxon>
        <taxon>Embryophyta</taxon>
        <taxon>Tracheophyta</taxon>
        <taxon>Spermatophyta</taxon>
        <taxon>Magnoliopsida</taxon>
        <taxon>eudicotyledons</taxon>
        <taxon>Gunneridae</taxon>
        <taxon>Pentapetalae</taxon>
        <taxon>rosids</taxon>
        <taxon>malvids</taxon>
        <taxon>Brassicales</taxon>
        <taxon>Brassicaceae</taxon>
        <taxon>Brassiceae</taxon>
        <taxon>Brassica</taxon>
    </lineage>
</organism>
<proteinExistence type="predicted"/>
<gene>
    <name evidence="1" type="ORF">BOLC9T56736H</name>
</gene>
<dbReference type="AlphaFoldDB" id="A0A3P6DJ99"/>
<reference evidence="1" key="1">
    <citation type="submission" date="2018-11" db="EMBL/GenBank/DDBJ databases">
        <authorList>
            <consortium name="Genoscope - CEA"/>
            <person name="William W."/>
        </authorList>
    </citation>
    <scope>NUCLEOTIDE SEQUENCE</scope>
</reference>
<name>A0A3P6DJ99_BRAOL</name>
<accession>A0A3P6DJ99</accession>
<protein>
    <submittedName>
        <fullName evidence="1">Uncharacterized protein</fullName>
    </submittedName>
</protein>
<dbReference type="EMBL" id="LR031875">
    <property type="protein sequence ID" value="VDD31413.1"/>
    <property type="molecule type" value="Genomic_DNA"/>
</dbReference>